<comment type="subcellular location">
    <subcellularLocation>
        <location evidence="1">Membrane</location>
    </subcellularLocation>
</comment>
<evidence type="ECO:0000256" key="3">
    <source>
        <dbReference type="ARBA" id="ARBA00022989"/>
    </source>
</evidence>
<evidence type="ECO:0000256" key="2">
    <source>
        <dbReference type="ARBA" id="ARBA00022692"/>
    </source>
</evidence>
<evidence type="ECO:0000256" key="1">
    <source>
        <dbReference type="ARBA" id="ARBA00004370"/>
    </source>
</evidence>
<feature type="compositionally biased region" description="Basic and acidic residues" evidence="5">
    <location>
        <begin position="1"/>
        <end position="18"/>
    </location>
</feature>
<gene>
    <name evidence="7" type="ORF">SAMN05444374_1148</name>
</gene>
<keyword evidence="2 6" id="KW-0812">Transmembrane</keyword>
<protein>
    <submittedName>
        <fullName evidence="7">Interferon-induced transmembrane protein</fullName>
    </submittedName>
</protein>
<dbReference type="EMBL" id="FOJN01000014">
    <property type="protein sequence ID" value="SFA59557.1"/>
    <property type="molecule type" value="Genomic_DNA"/>
</dbReference>
<keyword evidence="4 6" id="KW-0472">Membrane</keyword>
<dbReference type="RefSeq" id="WP_082895161.1">
    <property type="nucleotide sequence ID" value="NZ_LPZO01000073.1"/>
</dbReference>
<evidence type="ECO:0000256" key="5">
    <source>
        <dbReference type="SAM" id="MobiDB-lite"/>
    </source>
</evidence>
<dbReference type="AlphaFoldDB" id="A0A1I0U6V5"/>
<evidence type="ECO:0000313" key="7">
    <source>
        <dbReference type="EMBL" id="SFA59557.1"/>
    </source>
</evidence>
<dbReference type="OrthoDB" id="4775437at2"/>
<dbReference type="Proteomes" id="UP000182054">
    <property type="component" value="Unassembled WGS sequence"/>
</dbReference>
<feature type="compositionally biased region" description="Gly residues" evidence="5">
    <location>
        <begin position="21"/>
        <end position="37"/>
    </location>
</feature>
<feature type="transmembrane region" description="Helical" evidence="6">
    <location>
        <begin position="123"/>
        <end position="147"/>
    </location>
</feature>
<keyword evidence="3 6" id="KW-1133">Transmembrane helix</keyword>
<reference evidence="7 8" key="1">
    <citation type="submission" date="2016-10" db="EMBL/GenBank/DDBJ databases">
        <authorList>
            <person name="de Groot N.N."/>
        </authorList>
    </citation>
    <scope>NUCLEOTIDE SEQUENCE [LARGE SCALE GENOMIC DNA]</scope>
    <source>
        <strain evidence="7 8">DSM 44908</strain>
    </source>
</reference>
<accession>A0A1I0U6V5</accession>
<feature type="region of interest" description="Disordered" evidence="5">
    <location>
        <begin position="1"/>
        <end position="68"/>
    </location>
</feature>
<dbReference type="Pfam" id="PF04505">
    <property type="entry name" value="CD225"/>
    <property type="match status" value="1"/>
</dbReference>
<proteinExistence type="predicted"/>
<organism evidence="7 8">
    <name type="scientific">Rhodococcoides kroppenstedtii</name>
    <dbReference type="NCBI Taxonomy" id="293050"/>
    <lineage>
        <taxon>Bacteria</taxon>
        <taxon>Bacillati</taxon>
        <taxon>Actinomycetota</taxon>
        <taxon>Actinomycetes</taxon>
        <taxon>Mycobacteriales</taxon>
        <taxon>Nocardiaceae</taxon>
        <taxon>Rhodococcoides</taxon>
    </lineage>
</organism>
<dbReference type="GO" id="GO:0016020">
    <property type="term" value="C:membrane"/>
    <property type="evidence" value="ECO:0007669"/>
    <property type="project" value="UniProtKB-SubCell"/>
</dbReference>
<dbReference type="InterPro" id="IPR007593">
    <property type="entry name" value="CD225/Dispanin_fam"/>
</dbReference>
<evidence type="ECO:0000256" key="4">
    <source>
        <dbReference type="ARBA" id="ARBA00023136"/>
    </source>
</evidence>
<feature type="compositionally biased region" description="Low complexity" evidence="5">
    <location>
        <begin position="49"/>
        <end position="60"/>
    </location>
</feature>
<name>A0A1I0U6V5_9NOCA</name>
<evidence type="ECO:0000313" key="8">
    <source>
        <dbReference type="Proteomes" id="UP000182054"/>
    </source>
</evidence>
<evidence type="ECO:0000256" key="6">
    <source>
        <dbReference type="SAM" id="Phobius"/>
    </source>
</evidence>
<sequence>MLFVSDHPEYKPNPEYRADGGAPGTGSTAGVGTGSFGQAGYQQAPSFPNPEQQQPAYPQQPYGPPPLPPTNAGWAVAALVFFWPLAFSAFNHSSSVFPRWSLGDYQGAHYASERTKQLGKYSLYIFGALFALFILFYVVIIAVAVSAGSSYTY</sequence>
<feature type="transmembrane region" description="Helical" evidence="6">
    <location>
        <begin position="72"/>
        <end position="90"/>
    </location>
</feature>